<feature type="repeat" description="PPR" evidence="2">
    <location>
        <begin position="242"/>
        <end position="276"/>
    </location>
</feature>
<evidence type="ECO:0000313" key="5">
    <source>
        <dbReference type="Proteomes" id="UP000428333"/>
    </source>
</evidence>
<evidence type="ECO:0000313" key="4">
    <source>
        <dbReference type="EMBL" id="KAE9467003.1"/>
    </source>
</evidence>
<feature type="repeat" description="PPR" evidence="2">
    <location>
        <begin position="172"/>
        <end position="206"/>
    </location>
</feature>
<dbReference type="NCBIfam" id="TIGR00756">
    <property type="entry name" value="PPR"/>
    <property type="match status" value="2"/>
</dbReference>
<dbReference type="Pfam" id="PF23276">
    <property type="entry name" value="TPR_24"/>
    <property type="match status" value="1"/>
</dbReference>
<evidence type="ECO:0000259" key="3">
    <source>
        <dbReference type="Pfam" id="PF23276"/>
    </source>
</evidence>
<keyword evidence="1" id="KW-0677">Repeat</keyword>
<keyword evidence="5" id="KW-1185">Reference proteome</keyword>
<dbReference type="InterPro" id="IPR057027">
    <property type="entry name" value="TPR_mt"/>
</dbReference>
<protein>
    <recommendedName>
        <fullName evidence="3">Pentatricopeptide repeat-containing protein-mitochondrial domain-containing protein</fullName>
    </recommendedName>
</protein>
<dbReference type="PANTHER" id="PTHR46862">
    <property type="entry name" value="OS07G0661900 PROTEIN"/>
    <property type="match status" value="1"/>
</dbReference>
<feature type="non-terminal residue" evidence="4">
    <location>
        <position position="1"/>
    </location>
</feature>
<dbReference type="Pfam" id="PF01535">
    <property type="entry name" value="PPR"/>
    <property type="match status" value="1"/>
</dbReference>
<dbReference type="PROSITE" id="PS51375">
    <property type="entry name" value="PPR"/>
    <property type="match status" value="5"/>
</dbReference>
<proteinExistence type="predicted"/>
<comment type="caution">
    <text evidence="4">The sequence shown here is derived from an EMBL/GenBank/DDBJ whole genome shotgun (WGS) entry which is preliminary data.</text>
</comment>
<feature type="repeat" description="PPR" evidence="2">
    <location>
        <begin position="312"/>
        <end position="346"/>
    </location>
</feature>
<evidence type="ECO:0000256" key="2">
    <source>
        <dbReference type="PROSITE-ProRule" id="PRU00708"/>
    </source>
</evidence>
<organism evidence="4 5">
    <name type="scientific">Rhododendron williamsianum</name>
    <dbReference type="NCBI Taxonomy" id="262921"/>
    <lineage>
        <taxon>Eukaryota</taxon>
        <taxon>Viridiplantae</taxon>
        <taxon>Streptophyta</taxon>
        <taxon>Embryophyta</taxon>
        <taxon>Tracheophyta</taxon>
        <taxon>Spermatophyta</taxon>
        <taxon>Magnoliopsida</taxon>
        <taxon>eudicotyledons</taxon>
        <taxon>Gunneridae</taxon>
        <taxon>Pentapetalae</taxon>
        <taxon>asterids</taxon>
        <taxon>Ericales</taxon>
        <taxon>Ericaceae</taxon>
        <taxon>Ericoideae</taxon>
        <taxon>Rhodoreae</taxon>
        <taxon>Rhododendron</taxon>
    </lineage>
</organism>
<dbReference type="Proteomes" id="UP000428333">
    <property type="component" value="Linkage Group LG01"/>
</dbReference>
<evidence type="ECO:0000256" key="1">
    <source>
        <dbReference type="ARBA" id="ARBA00022737"/>
    </source>
</evidence>
<dbReference type="InterPro" id="IPR002885">
    <property type="entry name" value="PPR_rpt"/>
</dbReference>
<dbReference type="PANTHER" id="PTHR46862:SF3">
    <property type="entry name" value="OS07G0661900 PROTEIN"/>
    <property type="match status" value="1"/>
</dbReference>
<feature type="repeat" description="PPR" evidence="2">
    <location>
        <begin position="277"/>
        <end position="311"/>
    </location>
</feature>
<reference evidence="4 5" key="1">
    <citation type="journal article" date="2019" name="Genome Biol. Evol.">
        <title>The Rhododendron genome and chromosomal organization provide insight into shared whole-genome duplications across the heath family (Ericaceae).</title>
        <authorList>
            <person name="Soza V.L."/>
            <person name="Lindsley D."/>
            <person name="Waalkes A."/>
            <person name="Ramage E."/>
            <person name="Patwardhan R.P."/>
            <person name="Burton J.N."/>
            <person name="Adey A."/>
            <person name="Kumar A."/>
            <person name="Qiu R."/>
            <person name="Shendure J."/>
            <person name="Hall B."/>
        </authorList>
    </citation>
    <scope>NUCLEOTIDE SEQUENCE [LARGE SCALE GENOMIC DNA]</scope>
    <source>
        <strain evidence="4">RSF 1966-606</strain>
    </source>
</reference>
<dbReference type="InterPro" id="IPR011990">
    <property type="entry name" value="TPR-like_helical_dom_sf"/>
</dbReference>
<name>A0A6A4M6U2_9ERIC</name>
<feature type="repeat" description="PPR" evidence="2">
    <location>
        <begin position="207"/>
        <end position="241"/>
    </location>
</feature>
<dbReference type="OrthoDB" id="185373at2759"/>
<sequence length="485" mass="54919">MGFFASNMSSCSTSISPFTYEITRTYYYPLHPSSLPLPTNFGFRNFHFGPILVSMNVENTEKVEIEKVEIEEEKKPRFTWVEVGPNITETQKQAISQLPYKMTKRCKALMRQIICFSPEKTSLPLLLAAWVRIMKPRRADWLSVLKELERLDHPMLLEVAELALLEESFEANVRDYTKLINGYGKQNRLQDAENTLLAMKTRGLPCDQVILTALIHMYSKAGNLKLAEDTYEAMKLLGVPLDNRSYGAMVMAYVRAGMLDQGEFLLREMATQDIYARREVYKALLRAYSMIGDSDGAQRVFDAIQFAGIIPDVKLFGLLINAYLVAGESQKAYLAFESLRRVGFEPSDKCVSLILTAYETENKLNKALDLLMELERDGIVVGKEASEVLVSKYTRGNTKLDGIYIFLFDVSGRVEGSKLCKRGYKSISMSLHRITAVTWIAYRKPSVHWDIITSSPLWSRETLRAADIGAQHASIMNLRITSVAA</sequence>
<dbReference type="Gene3D" id="1.25.40.10">
    <property type="entry name" value="Tetratricopeptide repeat domain"/>
    <property type="match status" value="2"/>
</dbReference>
<dbReference type="AlphaFoldDB" id="A0A6A4M6U2"/>
<accession>A0A6A4M6U2</accession>
<feature type="domain" description="Pentatricopeptide repeat-containing protein-mitochondrial" evidence="3">
    <location>
        <begin position="210"/>
        <end position="338"/>
    </location>
</feature>
<dbReference type="EMBL" id="QEFC01000066">
    <property type="protein sequence ID" value="KAE9467003.1"/>
    <property type="molecule type" value="Genomic_DNA"/>
</dbReference>
<gene>
    <name evidence="4" type="ORF">C3L33_01110</name>
</gene>